<dbReference type="CDD" id="cd06267">
    <property type="entry name" value="PBP1_LacI_sugar_binding-like"/>
    <property type="match status" value="1"/>
</dbReference>
<keyword evidence="6" id="KW-1185">Reference proteome</keyword>
<sequence length="328" mass="34572">MKDVAAVAGVSLATVSRVVNDVPVDPVLAGRVQDAVTRLGYRRDAAAAGLRRANRSSASIGIVLDDVANPFFSAVHRGLEEVARARGVLIFSGSSDDDPALERDLALSFSAHGVDGLVIVPAGTDHRYLERERAAGIALVFVDRPPQRILADAVLTDNAGGVRDAVAHLLAAGHRRIGYLGDRSHIFTAAERLGGYLARGEESLVRMDLVGSEAAERGALELLQGPDPPTALICGQNHLTIGALYALRALGLEAEVALVGFDDIPLGGLVRPGVTVVAQDPVALGRHAAELLFARLEGDDSPPRRIVVPTRLIARGSGEIRPSDRMRS</sequence>
<dbReference type="PROSITE" id="PS50932">
    <property type="entry name" value="HTH_LACI_2"/>
    <property type="match status" value="1"/>
</dbReference>
<dbReference type="GO" id="GO:0000976">
    <property type="term" value="F:transcription cis-regulatory region binding"/>
    <property type="evidence" value="ECO:0007669"/>
    <property type="project" value="TreeGrafter"/>
</dbReference>
<dbReference type="SUPFAM" id="SSF47413">
    <property type="entry name" value="lambda repressor-like DNA-binding domains"/>
    <property type="match status" value="1"/>
</dbReference>
<organism evidence="5 6">
    <name type="scientific">Solirubrobacter ginsenosidimutans</name>
    <dbReference type="NCBI Taxonomy" id="490573"/>
    <lineage>
        <taxon>Bacteria</taxon>
        <taxon>Bacillati</taxon>
        <taxon>Actinomycetota</taxon>
        <taxon>Thermoleophilia</taxon>
        <taxon>Solirubrobacterales</taxon>
        <taxon>Solirubrobacteraceae</taxon>
        <taxon>Solirubrobacter</taxon>
    </lineage>
</organism>
<evidence type="ECO:0000256" key="1">
    <source>
        <dbReference type="ARBA" id="ARBA00023015"/>
    </source>
</evidence>
<dbReference type="InterPro" id="IPR046335">
    <property type="entry name" value="LacI/GalR-like_sensor"/>
</dbReference>
<dbReference type="Gene3D" id="3.40.50.2300">
    <property type="match status" value="2"/>
</dbReference>
<dbReference type="AlphaFoldDB" id="A0A9X3S035"/>
<dbReference type="Gene3D" id="1.10.260.40">
    <property type="entry name" value="lambda repressor-like DNA-binding domains"/>
    <property type="match status" value="1"/>
</dbReference>
<gene>
    <name evidence="5" type="ORF">OM076_15060</name>
</gene>
<evidence type="ECO:0000313" key="5">
    <source>
        <dbReference type="EMBL" id="MDA0161595.1"/>
    </source>
</evidence>
<dbReference type="PANTHER" id="PTHR30146:SF109">
    <property type="entry name" value="HTH-TYPE TRANSCRIPTIONAL REGULATOR GALS"/>
    <property type="match status" value="1"/>
</dbReference>
<dbReference type="Proteomes" id="UP001149140">
    <property type="component" value="Unassembled WGS sequence"/>
</dbReference>
<evidence type="ECO:0000256" key="2">
    <source>
        <dbReference type="ARBA" id="ARBA00023125"/>
    </source>
</evidence>
<dbReference type="PANTHER" id="PTHR30146">
    <property type="entry name" value="LACI-RELATED TRANSCRIPTIONAL REPRESSOR"/>
    <property type="match status" value="1"/>
</dbReference>
<name>A0A9X3S035_9ACTN</name>
<dbReference type="Pfam" id="PF00356">
    <property type="entry name" value="LacI"/>
    <property type="match status" value="1"/>
</dbReference>
<keyword evidence="3" id="KW-0804">Transcription</keyword>
<reference evidence="5" key="1">
    <citation type="submission" date="2022-10" db="EMBL/GenBank/DDBJ databases">
        <title>The WGS of Solirubrobacter ginsenosidimutans DSM 21036.</title>
        <authorList>
            <person name="Jiang Z."/>
        </authorList>
    </citation>
    <scope>NUCLEOTIDE SEQUENCE</scope>
    <source>
        <strain evidence="5">DSM 21036</strain>
    </source>
</reference>
<keyword evidence="1" id="KW-0805">Transcription regulation</keyword>
<dbReference type="InterPro" id="IPR028082">
    <property type="entry name" value="Peripla_BP_I"/>
</dbReference>
<dbReference type="InterPro" id="IPR000843">
    <property type="entry name" value="HTH_LacI"/>
</dbReference>
<evidence type="ECO:0000313" key="6">
    <source>
        <dbReference type="Proteomes" id="UP001149140"/>
    </source>
</evidence>
<accession>A0A9X3S035</accession>
<proteinExistence type="predicted"/>
<dbReference type="Pfam" id="PF13377">
    <property type="entry name" value="Peripla_BP_3"/>
    <property type="match status" value="1"/>
</dbReference>
<dbReference type="EMBL" id="JAPDOD010000013">
    <property type="protein sequence ID" value="MDA0161595.1"/>
    <property type="molecule type" value="Genomic_DNA"/>
</dbReference>
<protein>
    <submittedName>
        <fullName evidence="5">LacI family DNA-binding transcriptional regulator</fullName>
    </submittedName>
</protein>
<keyword evidence="2 5" id="KW-0238">DNA-binding</keyword>
<dbReference type="SMART" id="SM00354">
    <property type="entry name" value="HTH_LACI"/>
    <property type="match status" value="1"/>
</dbReference>
<evidence type="ECO:0000259" key="4">
    <source>
        <dbReference type="PROSITE" id="PS50932"/>
    </source>
</evidence>
<dbReference type="InterPro" id="IPR010982">
    <property type="entry name" value="Lambda_DNA-bd_dom_sf"/>
</dbReference>
<dbReference type="CDD" id="cd01392">
    <property type="entry name" value="HTH_LacI"/>
    <property type="match status" value="1"/>
</dbReference>
<dbReference type="SUPFAM" id="SSF53822">
    <property type="entry name" value="Periplasmic binding protein-like I"/>
    <property type="match status" value="1"/>
</dbReference>
<evidence type="ECO:0000256" key="3">
    <source>
        <dbReference type="ARBA" id="ARBA00023163"/>
    </source>
</evidence>
<dbReference type="PROSITE" id="PS00356">
    <property type="entry name" value="HTH_LACI_1"/>
    <property type="match status" value="1"/>
</dbReference>
<comment type="caution">
    <text evidence="5">The sequence shown here is derived from an EMBL/GenBank/DDBJ whole genome shotgun (WGS) entry which is preliminary data.</text>
</comment>
<feature type="domain" description="HTH lacI-type" evidence="4">
    <location>
        <begin position="1"/>
        <end position="52"/>
    </location>
</feature>
<dbReference type="GO" id="GO:0003700">
    <property type="term" value="F:DNA-binding transcription factor activity"/>
    <property type="evidence" value="ECO:0007669"/>
    <property type="project" value="TreeGrafter"/>
</dbReference>